<evidence type="ECO:0000256" key="1">
    <source>
        <dbReference type="ARBA" id="ARBA00007816"/>
    </source>
</evidence>
<evidence type="ECO:0000313" key="7">
    <source>
        <dbReference type="EMBL" id="MBN2067294.1"/>
    </source>
</evidence>
<keyword evidence="7" id="KW-0067">ATP-binding</keyword>
<dbReference type="InterPro" id="IPR002789">
    <property type="entry name" value="HerA_central"/>
</dbReference>
<dbReference type="SUPFAM" id="SSF52540">
    <property type="entry name" value="P-loop containing nucleoside triphosphate hydrolases"/>
    <property type="match status" value="1"/>
</dbReference>
<comment type="catalytic activity">
    <reaction evidence="2">
        <text>Couples ATP hydrolysis with the unwinding of duplex DNA by translocating in the 3'-5' direction.</text>
        <dbReference type="EC" id="5.6.2.4"/>
    </reaction>
</comment>
<feature type="compositionally biased region" description="Polar residues" evidence="5">
    <location>
        <begin position="11"/>
        <end position="20"/>
    </location>
</feature>
<comment type="catalytic activity">
    <reaction evidence="4">
        <text>ATP + H2O = ADP + phosphate + H(+)</text>
        <dbReference type="Rhea" id="RHEA:13065"/>
        <dbReference type="ChEBI" id="CHEBI:15377"/>
        <dbReference type="ChEBI" id="CHEBI:15378"/>
        <dbReference type="ChEBI" id="CHEBI:30616"/>
        <dbReference type="ChEBI" id="CHEBI:43474"/>
        <dbReference type="ChEBI" id="CHEBI:456216"/>
        <dbReference type="EC" id="5.6.2.4"/>
    </reaction>
</comment>
<name>A0A939C752_9ARCH</name>
<dbReference type="InterPro" id="IPR027417">
    <property type="entry name" value="P-loop_NTPase"/>
</dbReference>
<feature type="domain" description="Helicase HerA central" evidence="6">
    <location>
        <begin position="138"/>
        <end position="352"/>
    </location>
</feature>
<dbReference type="Pfam" id="PF01935">
    <property type="entry name" value="DUF87"/>
    <property type="match status" value="1"/>
</dbReference>
<proteinExistence type="inferred from homology"/>
<reference evidence="7" key="1">
    <citation type="submission" date="2021-01" db="EMBL/GenBank/DDBJ databases">
        <title>Active Sulfur Cycling in an Early Earth Analoge.</title>
        <authorList>
            <person name="Hahn C.R."/>
            <person name="Youssef N.H."/>
            <person name="Elshahed M."/>
        </authorList>
    </citation>
    <scope>NUCLEOTIDE SEQUENCE</scope>
    <source>
        <strain evidence="7">Zod_Metabat.1151</strain>
    </source>
</reference>
<dbReference type="GO" id="GO:0043138">
    <property type="term" value="F:3'-5' DNA helicase activity"/>
    <property type="evidence" value="ECO:0007669"/>
    <property type="project" value="UniProtKB-EC"/>
</dbReference>
<gene>
    <name evidence="7" type="ORF">JW744_02405</name>
</gene>
<accession>A0A939C752</accession>
<dbReference type="PANTHER" id="PTHR42957">
    <property type="entry name" value="HELICASE MJ1565-RELATED"/>
    <property type="match status" value="1"/>
</dbReference>
<keyword evidence="7" id="KW-0547">Nucleotide-binding</keyword>
<comment type="caution">
    <text evidence="7">The sequence shown here is derived from an EMBL/GenBank/DDBJ whole genome shotgun (WGS) entry which is preliminary data.</text>
</comment>
<evidence type="ECO:0000259" key="6">
    <source>
        <dbReference type="Pfam" id="PF01935"/>
    </source>
</evidence>
<dbReference type="Gene3D" id="3.40.50.300">
    <property type="entry name" value="P-loop containing nucleotide triphosphate hydrolases"/>
    <property type="match status" value="2"/>
</dbReference>
<dbReference type="EMBL" id="JAFGDB010000039">
    <property type="protein sequence ID" value="MBN2067294.1"/>
    <property type="molecule type" value="Genomic_DNA"/>
</dbReference>
<dbReference type="PANTHER" id="PTHR42957:SF1">
    <property type="entry name" value="HELICASE MJ1565-RELATED"/>
    <property type="match status" value="1"/>
</dbReference>
<feature type="region of interest" description="Disordered" evidence="5">
    <location>
        <begin position="1"/>
        <end position="20"/>
    </location>
</feature>
<evidence type="ECO:0000256" key="5">
    <source>
        <dbReference type="SAM" id="MobiDB-lite"/>
    </source>
</evidence>
<comment type="catalytic activity">
    <reaction evidence="3">
        <text>ATP + H2O = ADP + phosphate + H(+)</text>
        <dbReference type="Rhea" id="RHEA:13065"/>
        <dbReference type="ChEBI" id="CHEBI:15377"/>
        <dbReference type="ChEBI" id="CHEBI:15378"/>
        <dbReference type="ChEBI" id="CHEBI:30616"/>
        <dbReference type="ChEBI" id="CHEBI:43474"/>
        <dbReference type="ChEBI" id="CHEBI:456216"/>
        <dbReference type="EC" id="5.6.2.3"/>
    </reaction>
</comment>
<evidence type="ECO:0000256" key="3">
    <source>
        <dbReference type="ARBA" id="ARBA00048954"/>
    </source>
</evidence>
<dbReference type="Proteomes" id="UP000809243">
    <property type="component" value="Unassembled WGS sequence"/>
</dbReference>
<evidence type="ECO:0000313" key="8">
    <source>
        <dbReference type="Proteomes" id="UP000809243"/>
    </source>
</evidence>
<dbReference type="GO" id="GO:0043139">
    <property type="term" value="F:5'-3' DNA helicase activity"/>
    <property type="evidence" value="ECO:0007669"/>
    <property type="project" value="UniProtKB-EC"/>
</dbReference>
<comment type="similarity">
    <text evidence="1">Belongs to the HerA family.</text>
</comment>
<organism evidence="7 8">
    <name type="scientific">Candidatus Iainarchaeum sp</name>
    <dbReference type="NCBI Taxonomy" id="3101447"/>
    <lineage>
        <taxon>Archaea</taxon>
        <taxon>Candidatus Iainarchaeota</taxon>
        <taxon>Candidatus Iainarchaeia</taxon>
        <taxon>Candidatus Iainarchaeales</taxon>
        <taxon>Candidatus Iainarchaeaceae</taxon>
        <taxon>Candidatus Iainarchaeum</taxon>
    </lineage>
</organism>
<dbReference type="GO" id="GO:0005524">
    <property type="term" value="F:ATP binding"/>
    <property type="evidence" value="ECO:0007669"/>
    <property type="project" value="UniProtKB-KW"/>
</dbReference>
<dbReference type="InterPro" id="IPR008571">
    <property type="entry name" value="HerA-like"/>
</dbReference>
<sequence>MENREEIGTVISGQESPSPSSVDFVVNKGIVHRGQFVELPCSQGTMFALVNDVFKTNRYFERADSVKEFESSGSALFEQFPTAEWEYLVARTRPLGVFTKEGLTKRPTFPPSPGTRVSLAKKESLEKFLQFDMESGLHLGEVEHHGLSVNLNMSSLLKKHLAILALSGAGKSYLVSVLLEELLDRKREDGRIATVVLDPHGEYSSFAEPPNEKAAKDYSSKTKLVKARDIKIGVPRLSVNVVSGIIPGLSAPQKRDLSRLLSKLKSEMKQGLGPFDLTDLREAISRDEAIKENSKGPLIAWLDSLREMHLFGKTDNPSIVDLVKPGQLTVIDLGDLIDLKKKQVIVSHFAQRLFFERRNKTVPPFLLVLEEAHQFVPQMAKSETAISRSIVRTIAREGRKFGASLCLVSQRPVQLDTTSLSQCNTHIILRIMNPYDLKHIGESSEGLDSKSQEMITSLRVGEALIVGEATHYPVFFKVRQRKSQESKHEISLEKAALQFEEGKEKKDSETEELL</sequence>
<protein>
    <submittedName>
        <fullName evidence="7">ATP-binding protein</fullName>
    </submittedName>
</protein>
<evidence type="ECO:0000256" key="2">
    <source>
        <dbReference type="ARBA" id="ARBA00034617"/>
    </source>
</evidence>
<evidence type="ECO:0000256" key="4">
    <source>
        <dbReference type="ARBA" id="ARBA00048988"/>
    </source>
</evidence>
<dbReference type="AlphaFoldDB" id="A0A939C752"/>